<feature type="domain" description="Major facilitator superfamily (MFS) profile" evidence="7">
    <location>
        <begin position="28"/>
        <end position="487"/>
    </location>
</feature>
<feature type="transmembrane region" description="Helical" evidence="6">
    <location>
        <begin position="182"/>
        <end position="202"/>
    </location>
</feature>
<feature type="transmembrane region" description="Helical" evidence="6">
    <location>
        <begin position="414"/>
        <end position="435"/>
    </location>
</feature>
<feature type="transmembrane region" description="Helical" evidence="6">
    <location>
        <begin position="27"/>
        <end position="50"/>
    </location>
</feature>
<evidence type="ECO:0000256" key="2">
    <source>
        <dbReference type="ARBA" id="ARBA00022448"/>
    </source>
</evidence>
<keyword evidence="9" id="KW-1185">Reference proteome</keyword>
<comment type="subcellular location">
    <subcellularLocation>
        <location evidence="1">Membrane</location>
        <topology evidence="1">Multi-pass membrane protein</topology>
    </subcellularLocation>
</comment>
<accession>A0A1P8MT32</accession>
<keyword evidence="2" id="KW-0813">Transport</keyword>
<evidence type="ECO:0000256" key="4">
    <source>
        <dbReference type="ARBA" id="ARBA00022989"/>
    </source>
</evidence>
<reference evidence="8 9" key="1">
    <citation type="submission" date="2017-01" db="EMBL/GenBank/DDBJ databases">
        <title>Complete genome of Tateyamaria omphalii DOK1-4 isolated from seawater in Dokdo.</title>
        <authorList>
            <person name="Kim J.H."/>
            <person name="Chi W.-J."/>
        </authorList>
    </citation>
    <scope>NUCLEOTIDE SEQUENCE [LARGE SCALE GENOMIC DNA]</scope>
    <source>
        <strain evidence="8 9">DOK1-4</strain>
    </source>
</reference>
<keyword evidence="5 6" id="KW-0472">Membrane</keyword>
<feature type="transmembrane region" description="Helical" evidence="6">
    <location>
        <begin position="344"/>
        <end position="364"/>
    </location>
</feature>
<dbReference type="STRING" id="299262.BWR18_05320"/>
<dbReference type="Gene3D" id="1.20.1250.20">
    <property type="entry name" value="MFS general substrate transporter like domains"/>
    <property type="match status" value="1"/>
</dbReference>
<dbReference type="OrthoDB" id="9812221at2"/>
<keyword evidence="3 6" id="KW-0812">Transmembrane</keyword>
<feature type="transmembrane region" description="Helical" evidence="6">
    <location>
        <begin position="282"/>
        <end position="308"/>
    </location>
</feature>
<dbReference type="GO" id="GO:0022857">
    <property type="term" value="F:transmembrane transporter activity"/>
    <property type="evidence" value="ECO:0007669"/>
    <property type="project" value="InterPro"/>
</dbReference>
<dbReference type="InterPro" id="IPR036259">
    <property type="entry name" value="MFS_trans_sf"/>
</dbReference>
<dbReference type="PANTHER" id="PTHR42718">
    <property type="entry name" value="MAJOR FACILITATOR SUPERFAMILY MULTIDRUG TRANSPORTER MFSC"/>
    <property type="match status" value="1"/>
</dbReference>
<dbReference type="InterPro" id="IPR020846">
    <property type="entry name" value="MFS_dom"/>
</dbReference>
<gene>
    <name evidence="8" type="ORF">BWR18_05320</name>
</gene>
<evidence type="ECO:0000256" key="5">
    <source>
        <dbReference type="ARBA" id="ARBA00023136"/>
    </source>
</evidence>
<name>A0A1P8MT32_9RHOB</name>
<dbReference type="CDD" id="cd17321">
    <property type="entry name" value="MFS_MMR_MDR_like"/>
    <property type="match status" value="1"/>
</dbReference>
<keyword evidence="4 6" id="KW-1133">Transmembrane helix</keyword>
<organism evidence="8 9">
    <name type="scientific">Tateyamaria omphalii</name>
    <dbReference type="NCBI Taxonomy" id="299262"/>
    <lineage>
        <taxon>Bacteria</taxon>
        <taxon>Pseudomonadati</taxon>
        <taxon>Pseudomonadota</taxon>
        <taxon>Alphaproteobacteria</taxon>
        <taxon>Rhodobacterales</taxon>
        <taxon>Roseobacteraceae</taxon>
        <taxon>Tateyamaria</taxon>
    </lineage>
</organism>
<sequence length="488" mass="50372">MTDQRAPQTPAAPVFYAGFCAERSRPFILVAAILASSLGFIDGTVVAIALPAMRDSLGADLIQAQWIHNAYMLTLSALILVGGAMGDRFGLGRVFGLGIALFVVASIFCALAPTPLFMIIARAVQGIGAAVMVPGSLALIARAYPRESRGRAIGIWAAASALTTAAGPIIGGLALTVGGPEMWRWIFAINLPLGGLALYLLWRHLAEDPSRDDARVDIPGALTATFALLAIAWGLTSLDQGGGATLWLTGGAVMLLIFLWTQSRSTHPMMPLTLFASRPFSAANALSFALYSALSIMFFFMPMTFIAGWGLSEIEASAAFAPMSVFISLLSARAGRLADRIGPAPLLMGGSLVVAMGYATMALLAPYQNFWAHMLPAMCLVGLGMAAVVAPLSTAIMAAVDEDQSGIASGINNAVTRMAGLISVAAVGGIVAALYTGAGGTASFGVQSDTATHGAAMTAAFSGLAWIATALALISAGLGWLTRDVTRS</sequence>
<dbReference type="KEGG" id="tom:BWR18_05320"/>
<dbReference type="RefSeq" id="WP_076627036.1">
    <property type="nucleotide sequence ID" value="NZ_CP019312.1"/>
</dbReference>
<feature type="transmembrane region" description="Helical" evidence="6">
    <location>
        <begin position="455"/>
        <end position="481"/>
    </location>
</feature>
<feature type="transmembrane region" description="Helical" evidence="6">
    <location>
        <begin position="94"/>
        <end position="113"/>
    </location>
</feature>
<dbReference type="PROSITE" id="PS50850">
    <property type="entry name" value="MFS"/>
    <property type="match status" value="1"/>
</dbReference>
<dbReference type="InterPro" id="IPR011701">
    <property type="entry name" value="MFS"/>
</dbReference>
<protein>
    <submittedName>
        <fullName evidence="8">MFS transporter</fullName>
    </submittedName>
</protein>
<dbReference type="PRINTS" id="PR01036">
    <property type="entry name" value="TCRTETB"/>
</dbReference>
<feature type="transmembrane region" description="Helical" evidence="6">
    <location>
        <begin position="70"/>
        <end position="87"/>
    </location>
</feature>
<proteinExistence type="predicted"/>
<dbReference type="EMBL" id="CP019312">
    <property type="protein sequence ID" value="APX11172.1"/>
    <property type="molecule type" value="Genomic_DNA"/>
</dbReference>
<feature type="transmembrane region" description="Helical" evidence="6">
    <location>
        <begin position="119"/>
        <end position="141"/>
    </location>
</feature>
<dbReference type="Gene3D" id="1.20.1720.10">
    <property type="entry name" value="Multidrug resistance protein D"/>
    <property type="match status" value="1"/>
</dbReference>
<dbReference type="Pfam" id="PF07690">
    <property type="entry name" value="MFS_1"/>
    <property type="match status" value="1"/>
</dbReference>
<evidence type="ECO:0000313" key="8">
    <source>
        <dbReference type="EMBL" id="APX11172.1"/>
    </source>
</evidence>
<feature type="transmembrane region" description="Helical" evidence="6">
    <location>
        <begin position="314"/>
        <end position="332"/>
    </location>
</feature>
<evidence type="ECO:0000256" key="3">
    <source>
        <dbReference type="ARBA" id="ARBA00022692"/>
    </source>
</evidence>
<dbReference type="PANTHER" id="PTHR42718:SF9">
    <property type="entry name" value="MAJOR FACILITATOR SUPERFAMILY MULTIDRUG TRANSPORTER MFSC"/>
    <property type="match status" value="1"/>
</dbReference>
<dbReference type="GO" id="GO:0016020">
    <property type="term" value="C:membrane"/>
    <property type="evidence" value="ECO:0007669"/>
    <property type="project" value="UniProtKB-SubCell"/>
</dbReference>
<feature type="transmembrane region" description="Helical" evidence="6">
    <location>
        <begin position="214"/>
        <end position="235"/>
    </location>
</feature>
<feature type="transmembrane region" description="Helical" evidence="6">
    <location>
        <begin position="153"/>
        <end position="176"/>
    </location>
</feature>
<feature type="transmembrane region" description="Helical" evidence="6">
    <location>
        <begin position="370"/>
        <end position="393"/>
    </location>
</feature>
<evidence type="ECO:0000256" key="1">
    <source>
        <dbReference type="ARBA" id="ARBA00004141"/>
    </source>
</evidence>
<evidence type="ECO:0000256" key="6">
    <source>
        <dbReference type="SAM" id="Phobius"/>
    </source>
</evidence>
<evidence type="ECO:0000313" key="9">
    <source>
        <dbReference type="Proteomes" id="UP000186336"/>
    </source>
</evidence>
<dbReference type="Proteomes" id="UP000186336">
    <property type="component" value="Chromosome"/>
</dbReference>
<feature type="transmembrane region" description="Helical" evidence="6">
    <location>
        <begin position="241"/>
        <end position="261"/>
    </location>
</feature>
<dbReference type="SUPFAM" id="SSF103473">
    <property type="entry name" value="MFS general substrate transporter"/>
    <property type="match status" value="1"/>
</dbReference>
<dbReference type="AlphaFoldDB" id="A0A1P8MT32"/>
<evidence type="ECO:0000259" key="7">
    <source>
        <dbReference type="PROSITE" id="PS50850"/>
    </source>
</evidence>